<dbReference type="GO" id="GO:0052689">
    <property type="term" value="F:carboxylic ester hydrolase activity"/>
    <property type="evidence" value="ECO:0007669"/>
    <property type="project" value="TreeGrafter"/>
</dbReference>
<dbReference type="AlphaFoldDB" id="A0A3Q9FMF0"/>
<evidence type="ECO:0000256" key="1">
    <source>
        <dbReference type="SAM" id="SignalP"/>
    </source>
</evidence>
<keyword evidence="4" id="KW-1185">Reference proteome</keyword>
<evidence type="ECO:0000313" key="3">
    <source>
        <dbReference type="EMBL" id="AZQ61037.1"/>
    </source>
</evidence>
<evidence type="ECO:0000313" key="4">
    <source>
        <dbReference type="Proteomes" id="UP000267268"/>
    </source>
</evidence>
<feature type="domain" description="Serine aminopeptidase S33" evidence="2">
    <location>
        <begin position="190"/>
        <end position="420"/>
    </location>
</feature>
<dbReference type="InterPro" id="IPR022742">
    <property type="entry name" value="Hydrolase_4"/>
</dbReference>
<gene>
    <name evidence="3" type="ORF">EI427_02025</name>
</gene>
<dbReference type="InterPro" id="IPR053145">
    <property type="entry name" value="AB_hydrolase_Est10"/>
</dbReference>
<protein>
    <submittedName>
        <fullName evidence="3">Alpha/beta fold hydrolase</fullName>
    </submittedName>
</protein>
<dbReference type="Proteomes" id="UP000267268">
    <property type="component" value="Chromosome 1"/>
</dbReference>
<keyword evidence="3" id="KW-0378">Hydrolase</keyword>
<sequence>MTKKLFIVTLFFLLSISSHSQNLVGPWSGTLTVQTGKIDIIFHITHNGQIFQGKMDVPAQHLKSIPIHEVKYQEPFITIDLPNLGIKYTGHVLDDEHIEGKFEQGGFSFPMTLFKDLEIETPLKKPQEPLPPYPYVSKEVKFKNEKANILLAGTFTRPTDVKKYPTVILISGSGPQDRNQEILGHKSFLLLADELTKKGIAVLRFDDRGTGESSGNFKAASTLDFSTDVEAAYQYLLSRKDVDPTKIGLLGHSEGGTIAGIVASKNKNIDFIVLMASPGLRGKELMLHQKALIEKKGGIHDHAIAKNQKIFSGAYSIVINNEQPLFDKLADYFQHQFDHQLNDQQINNLARTFSSNWMKEFIKLDPATYFSTVTCPVLALNGTKDVQVITKENLDAINNALKKAGNTDIDIEEIKGVNHLFQECDTGLPNEYGEIEQTLSPVLLEKVTTWVTIKTK</sequence>
<organism evidence="3 4">
    <name type="scientific">Flammeovirga pectinis</name>
    <dbReference type="NCBI Taxonomy" id="2494373"/>
    <lineage>
        <taxon>Bacteria</taxon>
        <taxon>Pseudomonadati</taxon>
        <taxon>Bacteroidota</taxon>
        <taxon>Cytophagia</taxon>
        <taxon>Cytophagales</taxon>
        <taxon>Flammeovirgaceae</taxon>
        <taxon>Flammeovirga</taxon>
    </lineage>
</organism>
<evidence type="ECO:0000259" key="2">
    <source>
        <dbReference type="Pfam" id="PF12146"/>
    </source>
</evidence>
<dbReference type="OrthoDB" id="9809549at2"/>
<dbReference type="SUPFAM" id="SSF53474">
    <property type="entry name" value="alpha/beta-Hydrolases"/>
    <property type="match status" value="1"/>
</dbReference>
<dbReference type="KEGG" id="fll:EI427_02025"/>
<reference evidence="3 4" key="1">
    <citation type="submission" date="2018-12" db="EMBL/GenBank/DDBJ databases">
        <title>Flammeovirga pectinis sp. nov., isolated from the gut of the Korean scallop, Patinopecten yessoensis.</title>
        <authorList>
            <person name="Bae J.-W."/>
            <person name="Jeong Y.-S."/>
            <person name="Kang W."/>
        </authorList>
    </citation>
    <scope>NUCLEOTIDE SEQUENCE [LARGE SCALE GENOMIC DNA]</scope>
    <source>
        <strain evidence="3 4">L12M1</strain>
    </source>
</reference>
<dbReference type="RefSeq" id="WP_126611070.1">
    <property type="nucleotide sequence ID" value="NZ_CP034562.1"/>
</dbReference>
<name>A0A3Q9FMF0_9BACT</name>
<dbReference type="PANTHER" id="PTHR43265:SF1">
    <property type="entry name" value="ESTERASE ESTD"/>
    <property type="match status" value="1"/>
</dbReference>
<dbReference type="EMBL" id="CP034562">
    <property type="protein sequence ID" value="AZQ61037.1"/>
    <property type="molecule type" value="Genomic_DNA"/>
</dbReference>
<dbReference type="Pfam" id="PF12146">
    <property type="entry name" value="Hydrolase_4"/>
    <property type="match status" value="1"/>
</dbReference>
<dbReference type="PANTHER" id="PTHR43265">
    <property type="entry name" value="ESTERASE ESTD"/>
    <property type="match status" value="1"/>
</dbReference>
<keyword evidence="1" id="KW-0732">Signal</keyword>
<feature type="signal peptide" evidence="1">
    <location>
        <begin position="1"/>
        <end position="20"/>
    </location>
</feature>
<accession>A0A3Q9FMF0</accession>
<feature type="chain" id="PRO_5018588874" evidence="1">
    <location>
        <begin position="21"/>
        <end position="456"/>
    </location>
</feature>
<dbReference type="Gene3D" id="3.40.50.1820">
    <property type="entry name" value="alpha/beta hydrolase"/>
    <property type="match status" value="1"/>
</dbReference>
<proteinExistence type="predicted"/>
<dbReference type="InterPro" id="IPR029058">
    <property type="entry name" value="AB_hydrolase_fold"/>
</dbReference>